<organism evidence="3 4">
    <name type="scientific">Limnohabitans curvus</name>
    <dbReference type="NCBI Taxonomy" id="323423"/>
    <lineage>
        <taxon>Bacteria</taxon>
        <taxon>Pseudomonadati</taxon>
        <taxon>Pseudomonadota</taxon>
        <taxon>Betaproteobacteria</taxon>
        <taxon>Burkholderiales</taxon>
        <taxon>Comamonadaceae</taxon>
        <taxon>Limnohabitans</taxon>
    </lineage>
</organism>
<dbReference type="InterPro" id="IPR024230">
    <property type="entry name" value="GspL_cyto_dom"/>
</dbReference>
<dbReference type="Proteomes" id="UP000251341">
    <property type="component" value="Unassembled WGS sequence"/>
</dbReference>
<dbReference type="EMBL" id="NESP01000001">
    <property type="protein sequence ID" value="PUE59695.1"/>
    <property type="molecule type" value="Genomic_DNA"/>
</dbReference>
<comment type="caution">
    <text evidence="3">The sequence shown here is derived from an EMBL/GenBank/DDBJ whole genome shotgun (WGS) entry which is preliminary data.</text>
</comment>
<gene>
    <name evidence="3" type="ORF">B9Z44_08965</name>
</gene>
<protein>
    <recommendedName>
        <fullName evidence="2">GspL cytoplasmic actin-ATPase-like domain-containing protein</fullName>
    </recommendedName>
</protein>
<dbReference type="Gene3D" id="3.30.420.380">
    <property type="match status" value="1"/>
</dbReference>
<evidence type="ECO:0000256" key="1">
    <source>
        <dbReference type="SAM" id="SignalP"/>
    </source>
</evidence>
<dbReference type="GO" id="GO:0015627">
    <property type="term" value="C:type II protein secretion system complex"/>
    <property type="evidence" value="ECO:0007669"/>
    <property type="project" value="InterPro"/>
</dbReference>
<dbReference type="SUPFAM" id="SSF53067">
    <property type="entry name" value="Actin-like ATPase domain"/>
    <property type="match status" value="1"/>
</dbReference>
<feature type="signal peptide" evidence="1">
    <location>
        <begin position="1"/>
        <end position="16"/>
    </location>
</feature>
<sequence length="402" mass="43033">MTVLMLIIALPHSANAAATGYAHVHSDGHSVLRSATGAAATLSAHAGEVVAVVPHSRLAWLRVQLPPASHGPRLPSVLHGLLEDRLLDDPQQLHIVLDPQATGVARTGGETLVAVCDKQWLRDALAPLQAAGLTIQRIAPELSPSNGPVLHVMGEPEASQSVLCHARGVTLLPPNTAQWRAFAELSQDDLHIQAEPAMVARVQSTLQRQPTLQSAAQRWVQSSQSAWDLAQGEWAQGRAQRTQRQLQAAWQNLLHAPTWKSVRWGMVALVALQVLGLNALAWRERSALVAQQASLQHILKATFPSVTLVIDAPLQMQREVDVLQQKSGSAASTDFEPMLAALAGVLPAGQTPSQIHFANQALRVQGVTLDSNASGVARLKAQGLSLRQDGNDTWVLQAEGAK</sequence>
<evidence type="ECO:0000313" key="4">
    <source>
        <dbReference type="Proteomes" id="UP000251341"/>
    </source>
</evidence>
<dbReference type="NCBIfam" id="TIGR01709">
    <property type="entry name" value="typeII_sec_gspL"/>
    <property type="match status" value="1"/>
</dbReference>
<keyword evidence="1" id="KW-0732">Signal</keyword>
<dbReference type="InterPro" id="IPR007812">
    <property type="entry name" value="T2SS_protein-GspL"/>
</dbReference>
<evidence type="ECO:0000259" key="2">
    <source>
        <dbReference type="Pfam" id="PF05134"/>
    </source>
</evidence>
<proteinExistence type="predicted"/>
<accession>A0A315ESC6</accession>
<reference evidence="3 4" key="1">
    <citation type="submission" date="2017-04" db="EMBL/GenBank/DDBJ databases">
        <title>Unexpected and diverse lifestyles within the genus Limnohabitans.</title>
        <authorList>
            <person name="Kasalicky V."/>
            <person name="Mehrshad M."/>
            <person name="Andrei S.-A."/>
            <person name="Salcher M."/>
            <person name="Kratochvilova H."/>
            <person name="Simek K."/>
            <person name="Ghai R."/>
        </authorList>
    </citation>
    <scope>NUCLEOTIDE SEQUENCE [LARGE SCALE GENOMIC DNA]</scope>
    <source>
        <strain evidence="3 4">MWH-C5</strain>
    </source>
</reference>
<feature type="chain" id="PRO_5016363189" description="GspL cytoplasmic actin-ATPase-like domain-containing protein" evidence="1">
    <location>
        <begin position="17"/>
        <end position="402"/>
    </location>
</feature>
<name>A0A315ESC6_9BURK</name>
<evidence type="ECO:0000313" key="3">
    <source>
        <dbReference type="EMBL" id="PUE59695.1"/>
    </source>
</evidence>
<dbReference type="AlphaFoldDB" id="A0A315ESC6"/>
<dbReference type="GO" id="GO:0009276">
    <property type="term" value="C:Gram-negative-bacterium-type cell wall"/>
    <property type="evidence" value="ECO:0007669"/>
    <property type="project" value="InterPro"/>
</dbReference>
<keyword evidence="4" id="KW-1185">Reference proteome</keyword>
<dbReference type="GO" id="GO:0015628">
    <property type="term" value="P:protein secretion by the type II secretion system"/>
    <property type="evidence" value="ECO:0007669"/>
    <property type="project" value="InterPro"/>
</dbReference>
<dbReference type="InterPro" id="IPR043129">
    <property type="entry name" value="ATPase_NBD"/>
</dbReference>
<feature type="domain" description="GspL cytoplasmic actin-ATPase-like" evidence="2">
    <location>
        <begin position="16"/>
        <end position="141"/>
    </location>
</feature>
<dbReference type="Pfam" id="PF05134">
    <property type="entry name" value="T2SSL"/>
    <property type="match status" value="1"/>
</dbReference>